<name>A0A091GZZ3_BUCRH</name>
<protein>
    <submittedName>
        <fullName evidence="2">Calcium-binding protein 8</fullName>
    </submittedName>
</protein>
<dbReference type="PANTHER" id="PTHR46311:SF3">
    <property type="entry name" value="CALCIUM-BINDING PROTEIN 8"/>
    <property type="match status" value="1"/>
</dbReference>
<keyword evidence="1" id="KW-0677">Repeat</keyword>
<dbReference type="EMBL" id="KL518335">
    <property type="protein sequence ID" value="KFO88764.1"/>
    <property type="molecule type" value="Genomic_DNA"/>
</dbReference>
<accession>A0A091GZZ3</accession>
<feature type="non-terminal residue" evidence="2">
    <location>
        <position position="52"/>
    </location>
</feature>
<dbReference type="PANTHER" id="PTHR46311">
    <property type="entry name" value="CALCIUM-BINDING PROTEIN 8-RELATED"/>
    <property type="match status" value="1"/>
</dbReference>
<feature type="non-terminal residue" evidence="2">
    <location>
        <position position="1"/>
    </location>
</feature>
<reference evidence="2 3" key="1">
    <citation type="submission" date="2014-04" db="EMBL/GenBank/DDBJ databases">
        <title>Genome evolution of avian class.</title>
        <authorList>
            <person name="Zhang G."/>
            <person name="Li C."/>
        </authorList>
    </citation>
    <scope>NUCLEOTIDE SEQUENCE [LARGE SCALE GENOMIC DNA]</scope>
    <source>
        <strain evidence="2">BGI_N320</strain>
    </source>
</reference>
<dbReference type="GO" id="GO:0032588">
    <property type="term" value="C:trans-Golgi network membrane"/>
    <property type="evidence" value="ECO:0007669"/>
    <property type="project" value="TreeGrafter"/>
</dbReference>
<dbReference type="AlphaFoldDB" id="A0A091GZZ3"/>
<dbReference type="InterPro" id="IPR051111">
    <property type="entry name" value="Ca-binding_regulatory"/>
</dbReference>
<sequence>FDMQRITLEELKHILYHAFRDHLTMKDIENIIINEEESLNENSGNCQTEFEG</sequence>
<evidence type="ECO:0000256" key="1">
    <source>
        <dbReference type="ARBA" id="ARBA00022737"/>
    </source>
</evidence>
<organism evidence="2 3">
    <name type="scientific">Buceros rhinoceros silvestris</name>
    <dbReference type="NCBI Taxonomy" id="175836"/>
    <lineage>
        <taxon>Eukaryota</taxon>
        <taxon>Metazoa</taxon>
        <taxon>Chordata</taxon>
        <taxon>Craniata</taxon>
        <taxon>Vertebrata</taxon>
        <taxon>Euteleostomi</taxon>
        <taxon>Archelosauria</taxon>
        <taxon>Archosauria</taxon>
        <taxon>Dinosauria</taxon>
        <taxon>Saurischia</taxon>
        <taxon>Theropoda</taxon>
        <taxon>Coelurosauria</taxon>
        <taxon>Aves</taxon>
        <taxon>Neognathae</taxon>
        <taxon>Neoaves</taxon>
        <taxon>Telluraves</taxon>
        <taxon>Coraciimorphae</taxon>
        <taxon>Bucerotiformes</taxon>
        <taxon>Bucerotidae</taxon>
        <taxon>Buceros</taxon>
    </lineage>
</organism>
<dbReference type="Proteomes" id="UP000054064">
    <property type="component" value="Unassembled WGS sequence"/>
</dbReference>
<gene>
    <name evidence="2" type="ORF">N320_00167</name>
</gene>
<evidence type="ECO:0000313" key="3">
    <source>
        <dbReference type="Proteomes" id="UP000054064"/>
    </source>
</evidence>
<proteinExistence type="predicted"/>
<evidence type="ECO:0000313" key="2">
    <source>
        <dbReference type="EMBL" id="KFO88764.1"/>
    </source>
</evidence>
<keyword evidence="3" id="KW-1185">Reference proteome</keyword>